<protein>
    <submittedName>
        <fullName evidence="2">CAIB/BAIF family protein</fullName>
    </submittedName>
</protein>
<proteinExistence type="predicted"/>
<dbReference type="Gene3D" id="3.40.50.10540">
    <property type="entry name" value="Crotonobetainyl-coa:carnitine coa-transferase, domain 1"/>
    <property type="match status" value="1"/>
</dbReference>
<dbReference type="InterPro" id="IPR044855">
    <property type="entry name" value="CoA-Trfase_III_dom3_sf"/>
</dbReference>
<accession>A0A0U1CXX1</accession>
<evidence type="ECO:0000313" key="3">
    <source>
        <dbReference type="Proteomes" id="UP000182227"/>
    </source>
</evidence>
<organism evidence="2 3">
    <name type="scientific">Mycolicibacterium conceptionense</name>
    <dbReference type="NCBI Taxonomy" id="451644"/>
    <lineage>
        <taxon>Bacteria</taxon>
        <taxon>Bacillati</taxon>
        <taxon>Actinomycetota</taxon>
        <taxon>Actinomycetes</taxon>
        <taxon>Mycobacteriales</taxon>
        <taxon>Mycobacteriaceae</taxon>
        <taxon>Mycolicibacterium</taxon>
    </lineage>
</organism>
<dbReference type="InterPro" id="IPR023606">
    <property type="entry name" value="CoA-Trfase_III_dom_1_sf"/>
</dbReference>
<dbReference type="PANTHER" id="PTHR48207">
    <property type="entry name" value="SUCCINATE--HYDROXYMETHYLGLUTARATE COA-TRANSFERASE"/>
    <property type="match status" value="1"/>
</dbReference>
<name>A0A0U1CXX1_9MYCO</name>
<dbReference type="InterPro" id="IPR050483">
    <property type="entry name" value="CoA-transferase_III_domain"/>
</dbReference>
<sequence>MTGEGQIVDTALTESCLAVQESTIPDYDVGGVVRGPSGTRLEGIAPSNIYQSANGSWVVIAANQDTVFRRLCAAMGSPELATDERFVNHVARGRNQDELDKIIGDWAATRQPDEIIDTLSQAGVISGPINTVAEVVQDPQLRARGMIADHWDERVQRNVKGPGVVPVLSESPGTIRNAGSARPGQHNDEVYGGLLGRSPEELETLHAEGVL</sequence>
<dbReference type="EMBL" id="CTEF01000001">
    <property type="protein sequence ID" value="CQD04248.1"/>
    <property type="molecule type" value="Genomic_DNA"/>
</dbReference>
<dbReference type="Pfam" id="PF02515">
    <property type="entry name" value="CoA_transf_3"/>
    <property type="match status" value="1"/>
</dbReference>
<dbReference type="PANTHER" id="PTHR48207:SF3">
    <property type="entry name" value="SUCCINATE--HYDROXYMETHYLGLUTARATE COA-TRANSFERASE"/>
    <property type="match status" value="1"/>
</dbReference>
<reference evidence="2 3" key="1">
    <citation type="submission" date="2015-03" db="EMBL/GenBank/DDBJ databases">
        <authorList>
            <person name="Murphy D."/>
        </authorList>
    </citation>
    <scope>NUCLEOTIDE SEQUENCE [LARGE SCALE GENOMIC DNA]</scope>
    <source>
        <strain evidence="2 3">D16</strain>
    </source>
</reference>
<evidence type="ECO:0000256" key="1">
    <source>
        <dbReference type="ARBA" id="ARBA00022679"/>
    </source>
</evidence>
<dbReference type="InterPro" id="IPR003673">
    <property type="entry name" value="CoA-Trfase_fam_III"/>
</dbReference>
<dbReference type="AlphaFoldDB" id="A0A0U1CXX1"/>
<gene>
    <name evidence="2" type="ORF">BN970_00678</name>
</gene>
<dbReference type="Gene3D" id="3.30.1540.10">
    <property type="entry name" value="formyl-coa transferase, domain 3"/>
    <property type="match status" value="1"/>
</dbReference>
<evidence type="ECO:0000313" key="2">
    <source>
        <dbReference type="EMBL" id="CQD04248.1"/>
    </source>
</evidence>
<dbReference type="GO" id="GO:0008410">
    <property type="term" value="F:CoA-transferase activity"/>
    <property type="evidence" value="ECO:0007669"/>
    <property type="project" value="TreeGrafter"/>
</dbReference>
<keyword evidence="1" id="KW-0808">Transferase</keyword>
<dbReference type="SUPFAM" id="SSF89796">
    <property type="entry name" value="CoA-transferase family III (CaiB/BaiF)"/>
    <property type="match status" value="1"/>
</dbReference>
<dbReference type="Proteomes" id="UP000182227">
    <property type="component" value="Unassembled WGS sequence"/>
</dbReference>